<evidence type="ECO:0000313" key="2">
    <source>
        <dbReference type="Proteomes" id="UP000002786"/>
    </source>
</evidence>
<name>I4Z7H9_9BACT</name>
<dbReference type="Proteomes" id="UP000002786">
    <property type="component" value="Unassembled WGS sequence"/>
</dbReference>
<dbReference type="EMBL" id="JH660660">
    <property type="protein sequence ID" value="EIM32171.1"/>
    <property type="molecule type" value="Genomic_DNA"/>
</dbReference>
<dbReference type="HOGENOM" id="CLU_3331431_0_0_10"/>
<organism evidence="1 2">
    <name type="scientific">Prevotella bivia DSM 20514</name>
    <dbReference type="NCBI Taxonomy" id="868129"/>
    <lineage>
        <taxon>Bacteria</taxon>
        <taxon>Pseudomonadati</taxon>
        <taxon>Bacteroidota</taxon>
        <taxon>Bacteroidia</taxon>
        <taxon>Bacteroidales</taxon>
        <taxon>Prevotellaceae</taxon>
        <taxon>Prevotella</taxon>
    </lineage>
</organism>
<accession>I4Z7H9</accession>
<evidence type="ECO:0000313" key="1">
    <source>
        <dbReference type="EMBL" id="EIM32171.1"/>
    </source>
</evidence>
<gene>
    <name evidence="1" type="ORF">PrebiDRAFT_0409</name>
</gene>
<keyword evidence="2" id="KW-1185">Reference proteome</keyword>
<reference evidence="1 2" key="1">
    <citation type="submission" date="2012-02" db="EMBL/GenBank/DDBJ databases">
        <title>Improved High-Quality Draft genome of Prevotella bivia DSM 20514.</title>
        <authorList>
            <consortium name="US DOE Joint Genome Institute (JGI-PGF)"/>
            <person name="Lucas S."/>
            <person name="Copeland A."/>
            <person name="Lapidus A."/>
            <person name="Bruce D."/>
            <person name="Goodwin L."/>
            <person name="Pitluck S."/>
            <person name="Peters L."/>
            <person name="Mikhailova N."/>
            <person name="Munk A.C.C."/>
            <person name="Kyrpides N."/>
            <person name="Mavromatis K."/>
            <person name="Detter J.C."/>
            <person name="Han C."/>
            <person name="Land M."/>
            <person name="Hauser L."/>
            <person name="Markowitz V."/>
            <person name="Cheng J.-F."/>
            <person name="Hugenholtz P."/>
            <person name="Woyke T."/>
            <person name="Wu D."/>
            <person name="Gronow S."/>
            <person name="Wellnitz S."/>
            <person name="Brambilla E."/>
            <person name="Klenk H.-P."/>
            <person name="Eisen J.A."/>
        </authorList>
    </citation>
    <scope>NUCLEOTIDE SEQUENCE [LARGE SCALE GENOMIC DNA]</scope>
    <source>
        <strain evidence="1 2">DSM 20514</strain>
    </source>
</reference>
<proteinExistence type="predicted"/>
<dbReference type="AlphaFoldDB" id="I4Z7H9"/>
<sequence>MHKLIAANKENESNVSTRIELMQQARHAMIDRRSSKVN</sequence>
<protein>
    <submittedName>
        <fullName evidence="1">Uncharacterized protein</fullName>
    </submittedName>
</protein>